<feature type="signal peptide" evidence="1">
    <location>
        <begin position="1"/>
        <end position="21"/>
    </location>
</feature>
<dbReference type="Proteomes" id="UP000537126">
    <property type="component" value="Unassembled WGS sequence"/>
</dbReference>
<keyword evidence="1" id="KW-0732">Signal</keyword>
<evidence type="ECO:0000313" key="2">
    <source>
        <dbReference type="EMBL" id="NIK72597.1"/>
    </source>
</evidence>
<evidence type="ECO:0000256" key="1">
    <source>
        <dbReference type="SAM" id="SignalP"/>
    </source>
</evidence>
<evidence type="ECO:0000313" key="3">
    <source>
        <dbReference type="Proteomes" id="UP000537126"/>
    </source>
</evidence>
<dbReference type="SUPFAM" id="SSF47781">
    <property type="entry name" value="RuvA domain 2-like"/>
    <property type="match status" value="1"/>
</dbReference>
<comment type="caution">
    <text evidence="2">The sequence shown here is derived from an EMBL/GenBank/DDBJ whole genome shotgun (WGS) entry which is preliminary data.</text>
</comment>
<protein>
    <recommendedName>
        <fullName evidence="4">Helix-hairpin-helix domain-containing protein</fullName>
    </recommendedName>
</protein>
<proteinExistence type="predicted"/>
<reference evidence="2 3" key="1">
    <citation type="submission" date="2020-03" db="EMBL/GenBank/DDBJ databases">
        <title>Genomic Encyclopedia of Type Strains, Phase IV (KMG-IV): sequencing the most valuable type-strain genomes for metagenomic binning, comparative biology and taxonomic classification.</title>
        <authorList>
            <person name="Goeker M."/>
        </authorList>
    </citation>
    <scope>NUCLEOTIDE SEQUENCE [LARGE SCALE GENOMIC DNA]</scope>
    <source>
        <strain evidence="2 3">DSM 5718</strain>
    </source>
</reference>
<feature type="chain" id="PRO_5032703534" description="Helix-hairpin-helix domain-containing protein" evidence="1">
    <location>
        <begin position="22"/>
        <end position="706"/>
    </location>
</feature>
<organism evidence="2 3">
    <name type="scientific">Thermonema lapsum</name>
    <dbReference type="NCBI Taxonomy" id="28195"/>
    <lineage>
        <taxon>Bacteria</taxon>
        <taxon>Pseudomonadati</taxon>
        <taxon>Bacteroidota</taxon>
        <taxon>Cytophagia</taxon>
        <taxon>Cytophagales</taxon>
        <taxon>Thermonemataceae</taxon>
        <taxon>Thermonema</taxon>
    </lineage>
</organism>
<sequence length="706" mass="82477">MRSVNIVLLLFFCLLMRQATAQQRPTREIDLQQFIESNFAFQDPESDANYEDIYEALYQLYLEPLDLNAAGREDLASLSMLKEYQINNFLKYREQYGKLISIYELQAIPGFDVETIQKLLPFVTVEEKSINEGSGNLLWRILHEENNYLVWRITRTLETQKGYTPPTLKSDSTYTQRYLGSPFNIYARFRVSHIRDFSLGLTVEKDAGEAFTWQPAKRQYGMDFYSYHLVLWNKRRFKAIALGDYQIQIGQGLLLGAGFYVGKGAETVQTVRRSSRGILPFTSVIETRFFRGAAATYELFRLAQGNINLTAFASWRRQDANVQTLSDTLDEQIETFVTSIQTTGFHRTPTELAAKGAIAEQAGGANLTYKTKDARLEVGLTGIYTHFDVPLKRTPTVYNQFEFSGKQNYNIGLHYSYNWQNFNFFGEAARSQSGGMGIVSGVLGSLASTLDMALLYRSYDRHFHSFYGTALAENRRPINERGLYWGLKFTPFTKLSFAAYYDKFAFPWLKYRVNAPSQGYEYLLRVTYAPIRRILMYAQYREENKEENISDKNANINFLGARIRRNYWLVVRYAAEKYIELQSRLQFSTFTQNQKTTQGLALAQDINLSYKQWELASRFVVFDTDDFQNRQYMYERNVLYTFSIPAYQDQGYRYFMMLRYNVTRQLHLWIRYAQTRYLYLDTIGSGLEEIQGNRRSEVRVQVRYRF</sequence>
<keyword evidence="3" id="KW-1185">Reference proteome</keyword>
<dbReference type="EMBL" id="JAASRN010000001">
    <property type="protein sequence ID" value="NIK72597.1"/>
    <property type="molecule type" value="Genomic_DNA"/>
</dbReference>
<gene>
    <name evidence="2" type="ORF">FHS56_000083</name>
</gene>
<accession>A0A846MMJ6</accession>
<evidence type="ECO:0008006" key="4">
    <source>
        <dbReference type="Google" id="ProtNLM"/>
    </source>
</evidence>
<name>A0A846MMJ6_9BACT</name>
<dbReference type="Pfam" id="PF12836">
    <property type="entry name" value="HHH_3"/>
    <property type="match status" value="1"/>
</dbReference>
<dbReference type="RefSeq" id="WP_166917918.1">
    <property type="nucleotide sequence ID" value="NZ_JAASRN010000001.1"/>
</dbReference>
<dbReference type="InterPro" id="IPR010994">
    <property type="entry name" value="RuvA_2-like"/>
</dbReference>
<dbReference type="AlphaFoldDB" id="A0A846MMJ6"/>